<keyword evidence="1" id="KW-0472">Membrane</keyword>
<keyword evidence="3" id="KW-1185">Reference proteome</keyword>
<dbReference type="EMBL" id="JAABOQ010000004">
    <property type="protein sequence ID" value="NER17749.1"/>
    <property type="molecule type" value="Genomic_DNA"/>
</dbReference>
<accession>A0A6M0CPF5</accession>
<sequence length="220" mass="23451">MATIIYNKTKSHGNSTNILSGAGVDKIKIKIPSGQKFSHFTITPASGHSGVATFNVIKAPRANATGNQEIHVMWTNGPFSKCRYKLKVYSKVATAPSVKPVVIFGDRNWYSLATGYIKSRQPFTLRLQGADALKLFNVINPMNNAILRRGIVINEVVAVSITVAVCVTIVAVSGLAVLGAVLLYGIHQGCEIDGEFENGGNVTTGGLGQVFNIELMKCGG</sequence>
<gene>
    <name evidence="2" type="ORF">GWK10_11045</name>
</gene>
<name>A0A6M0CPF5_9FLAO</name>
<reference evidence="2 3" key="1">
    <citation type="submission" date="2020-01" db="EMBL/GenBank/DDBJ databases">
        <title>Spongiivirga citrea KCTC 32990T.</title>
        <authorList>
            <person name="Wang G."/>
        </authorList>
    </citation>
    <scope>NUCLEOTIDE SEQUENCE [LARGE SCALE GENOMIC DNA]</scope>
    <source>
        <strain evidence="2 3">KCTC 32990</strain>
    </source>
</reference>
<comment type="caution">
    <text evidence="2">The sequence shown here is derived from an EMBL/GenBank/DDBJ whole genome shotgun (WGS) entry which is preliminary data.</text>
</comment>
<dbReference type="Proteomes" id="UP000474296">
    <property type="component" value="Unassembled WGS sequence"/>
</dbReference>
<protein>
    <submittedName>
        <fullName evidence="2">Uncharacterized protein</fullName>
    </submittedName>
</protein>
<feature type="transmembrane region" description="Helical" evidence="1">
    <location>
        <begin position="156"/>
        <end position="186"/>
    </location>
</feature>
<organism evidence="2 3">
    <name type="scientific">Spongiivirga citrea</name>
    <dbReference type="NCBI Taxonomy" id="1481457"/>
    <lineage>
        <taxon>Bacteria</taxon>
        <taxon>Pseudomonadati</taxon>
        <taxon>Bacteroidota</taxon>
        <taxon>Flavobacteriia</taxon>
        <taxon>Flavobacteriales</taxon>
        <taxon>Flavobacteriaceae</taxon>
        <taxon>Spongiivirga</taxon>
    </lineage>
</organism>
<evidence type="ECO:0000313" key="2">
    <source>
        <dbReference type="EMBL" id="NER17749.1"/>
    </source>
</evidence>
<dbReference type="RefSeq" id="WP_164032423.1">
    <property type="nucleotide sequence ID" value="NZ_JAABOQ010000004.1"/>
</dbReference>
<keyword evidence="1" id="KW-1133">Transmembrane helix</keyword>
<dbReference type="AlphaFoldDB" id="A0A6M0CPF5"/>
<evidence type="ECO:0000256" key="1">
    <source>
        <dbReference type="SAM" id="Phobius"/>
    </source>
</evidence>
<keyword evidence="1" id="KW-0812">Transmembrane</keyword>
<evidence type="ECO:0000313" key="3">
    <source>
        <dbReference type="Proteomes" id="UP000474296"/>
    </source>
</evidence>
<proteinExistence type="predicted"/>